<evidence type="ECO:0008006" key="2">
    <source>
        <dbReference type="Google" id="ProtNLM"/>
    </source>
</evidence>
<dbReference type="Gene3D" id="3.30.70.270">
    <property type="match status" value="2"/>
</dbReference>
<organism evidence="1">
    <name type="scientific">Amphimedon queenslandica</name>
    <name type="common">Sponge</name>
    <dbReference type="NCBI Taxonomy" id="400682"/>
    <lineage>
        <taxon>Eukaryota</taxon>
        <taxon>Metazoa</taxon>
        <taxon>Porifera</taxon>
        <taxon>Demospongiae</taxon>
        <taxon>Heteroscleromorpha</taxon>
        <taxon>Haplosclerida</taxon>
        <taxon>Niphatidae</taxon>
        <taxon>Amphimedon</taxon>
    </lineage>
</organism>
<proteinExistence type="predicted"/>
<dbReference type="eggNOG" id="KOG0017">
    <property type="taxonomic scope" value="Eukaryota"/>
</dbReference>
<accession>A0A1X7UFA2</accession>
<evidence type="ECO:0000313" key="1">
    <source>
        <dbReference type="EnsemblMetazoa" id="Aqu2.1.26467_001"/>
    </source>
</evidence>
<dbReference type="InParanoid" id="A0A1X7UFA2"/>
<dbReference type="InterPro" id="IPR050951">
    <property type="entry name" value="Retrovirus_Pol_polyprotein"/>
</dbReference>
<dbReference type="CDD" id="cd01647">
    <property type="entry name" value="RT_LTR"/>
    <property type="match status" value="1"/>
</dbReference>
<dbReference type="PANTHER" id="PTHR37984">
    <property type="entry name" value="PROTEIN CBG26694"/>
    <property type="match status" value="1"/>
</dbReference>
<dbReference type="SUPFAM" id="SSF56672">
    <property type="entry name" value="DNA/RNA polymerases"/>
    <property type="match status" value="1"/>
</dbReference>
<reference evidence="1" key="1">
    <citation type="submission" date="2017-05" db="UniProtKB">
        <authorList>
            <consortium name="EnsemblMetazoa"/>
        </authorList>
    </citation>
    <scope>IDENTIFICATION</scope>
</reference>
<dbReference type="PANTHER" id="PTHR37984:SF9">
    <property type="entry name" value="INTEGRASE CATALYTIC DOMAIN-CONTAINING PROTEIN"/>
    <property type="match status" value="1"/>
</dbReference>
<dbReference type="Gene3D" id="3.10.10.10">
    <property type="entry name" value="HIV Type 1 Reverse Transcriptase, subunit A, domain 1"/>
    <property type="match status" value="1"/>
</dbReference>
<dbReference type="AlphaFoldDB" id="A0A1X7UFA2"/>
<name>A0A1X7UFA2_AMPQE</name>
<dbReference type="InterPro" id="IPR043128">
    <property type="entry name" value="Rev_trsase/Diguanyl_cyclase"/>
</dbReference>
<protein>
    <recommendedName>
        <fullName evidence="2">Reverse transcriptase domain-containing protein</fullName>
    </recommendedName>
</protein>
<dbReference type="InterPro" id="IPR043502">
    <property type="entry name" value="DNA/RNA_pol_sf"/>
</dbReference>
<sequence length="192" mass="22088">MVVVPKSGKKVRICVDPTRLNKYVKRDRKILPSVDQLLAQIGGAKLSSKLDANLGFWQIKLDPESSKLTTFITPYSRRTTEVLRGIEGVMGLMDNILLHGRSEKEHHQHLIAVPDRLRTEAKDQNGVSSNKEKIRATEEIRRPTNMTEIRRFLVMINQFSKFSPHLSKRLKLNRELLAKKNQWHCGPEQEQA</sequence>
<dbReference type="EnsemblMetazoa" id="Aqu2.1.26467_001">
    <property type="protein sequence ID" value="Aqu2.1.26467_001"/>
    <property type="gene ID" value="Aqu2.1.26467"/>
</dbReference>